<sequence>MPTDINDTDRSYRRGAIMGLTMAEAFILISFALLLLFGFWQKEMQKEITPEVEAFKKLSLEHRQTVLVAAQDGSLMAFAGLRREGVDFSSPASVELPQEKWRFIDTDDVRRLMDAASSLPEDMQRDLADLVEDEEAQKILSEMGALEALVESGQNIADLIASSDAAAEINDSGRSLDELLATAKILETLNNSGQTIDDLLATAQALDDIESAGQTLEGISSRIKNAEAQEAALVEALRSELGDMVAGVGGNIDSTGAIILPDTALFEQGKSHITPVLGRFLAQACGPWLAVLKNSGVDLSEVKIEGHASSEWRSQSTARQAYLGNLNLSQQRSQAVLRTCLDFVPDTEVLEWARKHLIAVGYSSVRPVLKDGQEDKAASRRVVFAATPNRKSLLEEIETQTQIARYDRNLFGGWADADEDCMNTRHEILASLSTQDVKLSRNKCLVVRGEWLDQYTGKTFTRARDVDIDHLVPLKWAWDRGAHSWSPERRAEFANDPANLFPVMDQVNQDKGAKGPVGWLPPDDSFRCQYITHFMRVAIEYNLQIPDNENARIAEVRNGEC</sequence>
<dbReference type="InterPro" id="IPR036737">
    <property type="entry name" value="OmpA-like_sf"/>
</dbReference>
<dbReference type="PANTHER" id="PTHR24094">
    <property type="entry name" value="SECRETED PROTEIN"/>
    <property type="match status" value="1"/>
</dbReference>
<keyword evidence="1" id="KW-0472">Membrane</keyword>
<gene>
    <name evidence="3" type="ORF">GO984_21350</name>
</gene>
<proteinExistence type="predicted"/>
<reference evidence="3 4" key="1">
    <citation type="submission" date="2019-12" db="EMBL/GenBank/DDBJ databases">
        <authorList>
            <person name="Zhang Y.-J."/>
        </authorList>
    </citation>
    <scope>NUCLEOTIDE SEQUENCE [LARGE SCALE GENOMIC DNA]</scope>
    <source>
        <strain evidence="3 4">CY05</strain>
    </source>
</reference>
<evidence type="ECO:0000256" key="1">
    <source>
        <dbReference type="SAM" id="Phobius"/>
    </source>
</evidence>
<dbReference type="RefSeq" id="WP_157024576.1">
    <property type="nucleotide sequence ID" value="NZ_WQLV01000019.1"/>
</dbReference>
<feature type="transmembrane region" description="Helical" evidence="1">
    <location>
        <begin position="20"/>
        <end position="40"/>
    </location>
</feature>
<keyword evidence="1" id="KW-0812">Transmembrane</keyword>
<dbReference type="Gene3D" id="3.30.1330.60">
    <property type="entry name" value="OmpA-like domain"/>
    <property type="match status" value="1"/>
</dbReference>
<name>A0A6L6WM18_9RHOB</name>
<dbReference type="Pfam" id="PF07510">
    <property type="entry name" value="GmrSD_C"/>
    <property type="match status" value="1"/>
</dbReference>
<dbReference type="Proteomes" id="UP000478892">
    <property type="component" value="Unassembled WGS sequence"/>
</dbReference>
<dbReference type="SUPFAM" id="SSF103088">
    <property type="entry name" value="OmpA-like"/>
    <property type="match status" value="1"/>
</dbReference>
<feature type="domain" description="GmrSD restriction endonucleases C-terminal" evidence="2">
    <location>
        <begin position="431"/>
        <end position="555"/>
    </location>
</feature>
<evidence type="ECO:0000313" key="3">
    <source>
        <dbReference type="EMBL" id="MVO18370.1"/>
    </source>
</evidence>
<keyword evidence="4" id="KW-1185">Reference proteome</keyword>
<organism evidence="3 4">
    <name type="scientific">Parasedimentitalea huanghaiensis</name>
    <dbReference type="NCBI Taxonomy" id="2682100"/>
    <lineage>
        <taxon>Bacteria</taxon>
        <taxon>Pseudomonadati</taxon>
        <taxon>Pseudomonadota</taxon>
        <taxon>Alphaproteobacteria</taxon>
        <taxon>Rhodobacterales</taxon>
        <taxon>Paracoccaceae</taxon>
        <taxon>Parasedimentitalea</taxon>
    </lineage>
</organism>
<dbReference type="EMBL" id="WQLV01000019">
    <property type="protein sequence ID" value="MVO18370.1"/>
    <property type="molecule type" value="Genomic_DNA"/>
</dbReference>
<comment type="caution">
    <text evidence="3">The sequence shown here is derived from an EMBL/GenBank/DDBJ whole genome shotgun (WGS) entry which is preliminary data.</text>
</comment>
<dbReference type="InterPro" id="IPR011089">
    <property type="entry name" value="GmrSD_C"/>
</dbReference>
<keyword evidence="1" id="KW-1133">Transmembrane helix</keyword>
<protein>
    <submittedName>
        <fullName evidence="3">DUF1524 domain-containing protein</fullName>
    </submittedName>
</protein>
<evidence type="ECO:0000313" key="4">
    <source>
        <dbReference type="Proteomes" id="UP000478892"/>
    </source>
</evidence>
<dbReference type="AlphaFoldDB" id="A0A6L6WM18"/>
<accession>A0A6L6WM18</accession>
<dbReference type="PANTHER" id="PTHR24094:SF15">
    <property type="entry name" value="AMP-DEPENDENT SYNTHETASE_LIGASE DOMAIN-CONTAINING PROTEIN-RELATED"/>
    <property type="match status" value="1"/>
</dbReference>
<evidence type="ECO:0000259" key="2">
    <source>
        <dbReference type="Pfam" id="PF07510"/>
    </source>
</evidence>